<dbReference type="OrthoDB" id="10273063at2759"/>
<organism evidence="6 7">
    <name type="scientific">Mytilus edulis</name>
    <name type="common">Blue mussel</name>
    <dbReference type="NCBI Taxonomy" id="6550"/>
    <lineage>
        <taxon>Eukaryota</taxon>
        <taxon>Metazoa</taxon>
        <taxon>Spiralia</taxon>
        <taxon>Lophotrochozoa</taxon>
        <taxon>Mollusca</taxon>
        <taxon>Bivalvia</taxon>
        <taxon>Autobranchia</taxon>
        <taxon>Pteriomorphia</taxon>
        <taxon>Mytilida</taxon>
        <taxon>Mytiloidea</taxon>
        <taxon>Mytilidae</taxon>
        <taxon>Mytilinae</taxon>
        <taxon>Mytilus</taxon>
    </lineage>
</organism>
<dbReference type="SUPFAM" id="SSF56496">
    <property type="entry name" value="Fibrinogen C-terminal domain-like"/>
    <property type="match status" value="1"/>
</dbReference>
<accession>A0A8S3QY47</accession>
<feature type="signal peptide" evidence="3">
    <location>
        <begin position="1"/>
        <end position="23"/>
    </location>
</feature>
<keyword evidence="1" id="KW-1015">Disulfide bond</keyword>
<evidence type="ECO:0000256" key="2">
    <source>
        <dbReference type="PROSITE-ProRule" id="PRU00302"/>
    </source>
</evidence>
<protein>
    <recommendedName>
        <fullName evidence="8">Fibrinogen C-terminal domain-containing protein</fullName>
    </recommendedName>
</protein>
<dbReference type="CDD" id="cd00033">
    <property type="entry name" value="CCP"/>
    <property type="match status" value="1"/>
</dbReference>
<evidence type="ECO:0000259" key="4">
    <source>
        <dbReference type="PROSITE" id="PS50923"/>
    </source>
</evidence>
<dbReference type="InterPro" id="IPR050373">
    <property type="entry name" value="Fibrinogen_C-term_domain"/>
</dbReference>
<dbReference type="EMBL" id="CAJPWZ010000842">
    <property type="protein sequence ID" value="CAG2201370.1"/>
    <property type="molecule type" value="Genomic_DNA"/>
</dbReference>
<name>A0A8S3QY47_MYTED</name>
<proteinExistence type="predicted"/>
<dbReference type="Gene3D" id="2.10.70.10">
    <property type="entry name" value="Complement Module, domain 1"/>
    <property type="match status" value="1"/>
</dbReference>
<feature type="domain" description="Sushi" evidence="4">
    <location>
        <begin position="153"/>
        <end position="213"/>
    </location>
</feature>
<keyword evidence="2" id="KW-0768">Sushi</keyword>
<dbReference type="GO" id="GO:0005615">
    <property type="term" value="C:extracellular space"/>
    <property type="evidence" value="ECO:0007669"/>
    <property type="project" value="TreeGrafter"/>
</dbReference>
<dbReference type="Pfam" id="PF00147">
    <property type="entry name" value="Fibrinogen_C"/>
    <property type="match status" value="1"/>
</dbReference>
<evidence type="ECO:0008006" key="8">
    <source>
        <dbReference type="Google" id="ProtNLM"/>
    </source>
</evidence>
<dbReference type="InterPro" id="IPR036056">
    <property type="entry name" value="Fibrinogen-like_C"/>
</dbReference>
<keyword evidence="7" id="KW-1185">Reference proteome</keyword>
<dbReference type="AlphaFoldDB" id="A0A8S3QY47"/>
<dbReference type="InterPro" id="IPR035976">
    <property type="entry name" value="Sushi/SCR/CCP_sf"/>
</dbReference>
<dbReference type="NCBIfam" id="NF040941">
    <property type="entry name" value="GGGWT_bact"/>
    <property type="match status" value="1"/>
</dbReference>
<dbReference type="PROSITE" id="PS51406">
    <property type="entry name" value="FIBRINOGEN_C_2"/>
    <property type="match status" value="1"/>
</dbReference>
<feature type="domain" description="Fibrinogen C-terminal" evidence="5">
    <location>
        <begin position="213"/>
        <end position="409"/>
    </location>
</feature>
<comment type="caution">
    <text evidence="6">The sequence shown here is derived from an EMBL/GenBank/DDBJ whole genome shotgun (WGS) entry which is preliminary data.</text>
</comment>
<evidence type="ECO:0000256" key="1">
    <source>
        <dbReference type="ARBA" id="ARBA00023157"/>
    </source>
</evidence>
<feature type="chain" id="PRO_5035779436" description="Fibrinogen C-terminal domain-containing protein" evidence="3">
    <location>
        <begin position="24"/>
        <end position="409"/>
    </location>
</feature>
<dbReference type="PANTHER" id="PTHR19143:SF458">
    <property type="entry name" value="FIBRINOGEN C-TERMINAL DOMAIN-CONTAINING PROTEIN-RELATED"/>
    <property type="match status" value="1"/>
</dbReference>
<evidence type="ECO:0000256" key="3">
    <source>
        <dbReference type="SAM" id="SignalP"/>
    </source>
</evidence>
<reference evidence="6" key="1">
    <citation type="submission" date="2021-03" db="EMBL/GenBank/DDBJ databases">
        <authorList>
            <person name="Bekaert M."/>
        </authorList>
    </citation>
    <scope>NUCLEOTIDE SEQUENCE</scope>
</reference>
<sequence length="409" mass="46096">MDISVALLSIVLFILISYEHCEAFLEDVCDKDDVECQHPNDSTVRGHLQHGKSSRRHVLRRIRNMSLLQCVKECFLTSECIAINYRKNWKLCDAVGDISDNDQPLVHEDGCIYSEISTWSKSFAGVCADHNCATGKKCIKDRDSNRGFTCISAYCERSLPEIQDAVCTETFGSYRNLGTGISFKCKDGLALIGRPFAVCTEYGKWKILFCCIEPALYPPRDCTGIPRRCGSGVYQIYPTPSIKFDVYCEMDTEDGGWTVIQRRLDGSTNFYKGWTAYEEGFGNLTHNFWLGNANIHAIVATGNYQLRVELEDFEGNTAWAEYTRFYIGDVSTNYKLEVSGYEGTAGDSLQSHSGSMFSTYDRDNDIYPTSCAVQFKGAWWYHRCHASNLKCSRDYLSGETSSFADGLVI</sequence>
<dbReference type="CDD" id="cd00087">
    <property type="entry name" value="FReD"/>
    <property type="match status" value="1"/>
</dbReference>
<keyword evidence="3" id="KW-0732">Signal</keyword>
<dbReference type="Gene3D" id="3.90.215.10">
    <property type="entry name" value="Gamma Fibrinogen, chain A, domain 1"/>
    <property type="match status" value="1"/>
</dbReference>
<gene>
    <name evidence="6" type="ORF">MEDL_15990</name>
</gene>
<dbReference type="InterPro" id="IPR014716">
    <property type="entry name" value="Fibrinogen_a/b/g_C_1"/>
</dbReference>
<comment type="caution">
    <text evidence="2">Lacks conserved residue(s) required for the propagation of feature annotation.</text>
</comment>
<dbReference type="Gene3D" id="4.10.530.10">
    <property type="entry name" value="Gamma-fibrinogen Carboxyl Terminal Fragment, domain 2"/>
    <property type="match status" value="1"/>
</dbReference>
<evidence type="ECO:0000313" key="6">
    <source>
        <dbReference type="EMBL" id="CAG2201370.1"/>
    </source>
</evidence>
<dbReference type="Proteomes" id="UP000683360">
    <property type="component" value="Unassembled WGS sequence"/>
</dbReference>
<dbReference type="PANTHER" id="PTHR19143">
    <property type="entry name" value="FIBRINOGEN/TENASCIN/ANGIOPOEITIN"/>
    <property type="match status" value="1"/>
</dbReference>
<dbReference type="SUPFAM" id="SSF57535">
    <property type="entry name" value="Complement control module/SCR domain"/>
    <property type="match status" value="1"/>
</dbReference>
<evidence type="ECO:0000259" key="5">
    <source>
        <dbReference type="PROSITE" id="PS51406"/>
    </source>
</evidence>
<dbReference type="PROSITE" id="PS50923">
    <property type="entry name" value="SUSHI"/>
    <property type="match status" value="1"/>
</dbReference>
<dbReference type="SMART" id="SM00186">
    <property type="entry name" value="FBG"/>
    <property type="match status" value="1"/>
</dbReference>
<dbReference type="InterPro" id="IPR000436">
    <property type="entry name" value="Sushi_SCR_CCP_dom"/>
</dbReference>
<dbReference type="Pfam" id="PF00084">
    <property type="entry name" value="Sushi"/>
    <property type="match status" value="1"/>
</dbReference>
<dbReference type="InterPro" id="IPR002181">
    <property type="entry name" value="Fibrinogen_a/b/g_C_dom"/>
</dbReference>
<evidence type="ECO:0000313" key="7">
    <source>
        <dbReference type="Proteomes" id="UP000683360"/>
    </source>
</evidence>